<dbReference type="GeneID" id="92865766"/>
<evidence type="ECO:0000313" key="2">
    <source>
        <dbReference type="Proteomes" id="UP000095380"/>
    </source>
</evidence>
<proteinExistence type="predicted"/>
<organism evidence="1 2">
    <name type="scientific">Dorea longicatena</name>
    <dbReference type="NCBI Taxonomy" id="88431"/>
    <lineage>
        <taxon>Bacteria</taxon>
        <taxon>Bacillati</taxon>
        <taxon>Bacillota</taxon>
        <taxon>Clostridia</taxon>
        <taxon>Lachnospirales</taxon>
        <taxon>Lachnospiraceae</taxon>
        <taxon>Dorea</taxon>
    </lineage>
</organism>
<sequence length="239" mass="28466">MLPHNKIIKTTVKKFLEPENLFQIGSSRCWLDDQGYYMILVEFASSGYSKGASLNAGVSFLWESTERLNESLSYNYGCQVRTGVGYVEYKNDDEAFQNGIEKLAKKALEKVDEYRKFSDMDYAKSCLQEQVDKLPEYRRFWELYHLAMLCFLKGDFEEGKDVFEHYMQRLKDSFYSGDCYIEWREQFYNYCIENIQCHLSSKESAQQMVVDMINRRRKNFYEKPSYKKMSKEPYLICDE</sequence>
<accession>A0A174GKS1</accession>
<evidence type="ECO:0000313" key="1">
    <source>
        <dbReference type="EMBL" id="CUO62017.1"/>
    </source>
</evidence>
<dbReference type="Proteomes" id="UP000095380">
    <property type="component" value="Unassembled WGS sequence"/>
</dbReference>
<gene>
    <name evidence="1" type="ORF">ERS852408_02567</name>
</gene>
<dbReference type="AlphaFoldDB" id="A0A174GKS1"/>
<name>A0A174GKS1_9FIRM</name>
<dbReference type="EMBL" id="CYYM01000022">
    <property type="protein sequence ID" value="CUO62017.1"/>
    <property type="molecule type" value="Genomic_DNA"/>
</dbReference>
<protein>
    <submittedName>
        <fullName evidence="1">Uncharacterized protein</fullName>
    </submittedName>
</protein>
<reference evidence="1 2" key="1">
    <citation type="submission" date="2015-09" db="EMBL/GenBank/DDBJ databases">
        <authorList>
            <consortium name="Pathogen Informatics"/>
        </authorList>
    </citation>
    <scope>NUCLEOTIDE SEQUENCE [LARGE SCALE GENOMIC DNA]</scope>
    <source>
        <strain evidence="1 2">2789STDY5608851</strain>
    </source>
</reference>
<dbReference type="RefSeq" id="WP_005334911.1">
    <property type="nucleotide sequence ID" value="NZ_CYYM01000022.1"/>
</dbReference>